<dbReference type="EMBL" id="CM046506">
    <property type="protein sequence ID" value="KAI8671636.1"/>
    <property type="molecule type" value="Genomic_DNA"/>
</dbReference>
<organism evidence="1 2">
    <name type="scientific">Fusarium keratoplasticum</name>
    <dbReference type="NCBI Taxonomy" id="1328300"/>
    <lineage>
        <taxon>Eukaryota</taxon>
        <taxon>Fungi</taxon>
        <taxon>Dikarya</taxon>
        <taxon>Ascomycota</taxon>
        <taxon>Pezizomycotina</taxon>
        <taxon>Sordariomycetes</taxon>
        <taxon>Hypocreomycetidae</taxon>
        <taxon>Hypocreales</taxon>
        <taxon>Nectriaceae</taxon>
        <taxon>Fusarium</taxon>
        <taxon>Fusarium solani species complex</taxon>
    </lineage>
</organism>
<evidence type="ECO:0000313" key="1">
    <source>
        <dbReference type="EMBL" id="KAI8671636.1"/>
    </source>
</evidence>
<evidence type="ECO:0000313" key="2">
    <source>
        <dbReference type="Proteomes" id="UP001065298"/>
    </source>
</evidence>
<reference evidence="1" key="1">
    <citation type="submission" date="2022-06" db="EMBL/GenBank/DDBJ databases">
        <title>Fusarium solani species complex genomes reveal bases of compartmentalisation and animal pathogenesis.</title>
        <authorList>
            <person name="Tsai I.J."/>
        </authorList>
    </citation>
    <scope>NUCLEOTIDE SEQUENCE</scope>
    <source>
        <strain evidence="1">Fu6.1</strain>
    </source>
</reference>
<dbReference type="Proteomes" id="UP001065298">
    <property type="component" value="Chromosome 4"/>
</dbReference>
<sequence length="550" mass="62135">MYRPSGGQKGEIPDATSTSSVSRTLQQFRAQSVGVPIRTETPPRLWPTVVLRAGREETSRPVAIPTPPTQTRTLNRNQKMYAVRSQPSMPRFEQSSSETTNSPREASPDLSQGSPPGGVPLPAPLHIIHAVTESQEKRDVGAGTLTMVVSEGQDQAAEIPSLAAQENERSTELPKFEAPLSPGPFKLPAVVAAVDKWQLDDWKPPIITYFKLSRDPAMDQCDIDTDTGELMKPLKHIRIKTEDRTITHNMGDPEWRRWNMTSEMYISRELARREKLKEEVLGQLKQEEVSQLPEEEPWPDARCTLRPAVPEDCAQIAQIVNLEIQKEGHSQILLPQPVTASDIRAVYDTCLRGLRPFIVAVPSQSEFLDRSKWPKGAEQEYQEFLKFKKAQEPSKPAVILGFAFVTDTRQGFLGHMCPASRLTGQIKLAVHPEHRRKLIGTALLDRILASVTIGHHSLVDFKWECSNPNSMYEYPADRNRRQYARVYVETFFTGEDDPSLVWMTGMLEKFDFKRVGLFKETAKRGTRGGEWLDLVVWELEVRSAEELANY</sequence>
<comment type="caution">
    <text evidence="1">The sequence shown here is derived from an EMBL/GenBank/DDBJ whole genome shotgun (WGS) entry which is preliminary data.</text>
</comment>
<name>A0ACC0R1A7_9HYPO</name>
<protein>
    <submittedName>
        <fullName evidence="1">Uncharacterized protein</fullName>
    </submittedName>
</protein>
<accession>A0ACC0R1A7</accession>
<gene>
    <name evidence="1" type="ORF">NCS57_00639400</name>
</gene>
<proteinExistence type="predicted"/>
<keyword evidence="2" id="KW-1185">Reference proteome</keyword>